<name>A0A5A8C788_CAFRO</name>
<dbReference type="InterPro" id="IPR011009">
    <property type="entry name" value="Kinase-like_dom_sf"/>
</dbReference>
<dbReference type="GO" id="GO:0005737">
    <property type="term" value="C:cytoplasm"/>
    <property type="evidence" value="ECO:0007669"/>
    <property type="project" value="TreeGrafter"/>
</dbReference>
<keyword evidence="2" id="KW-0067">ATP-binding</keyword>
<keyword evidence="6" id="KW-1185">Reference proteome</keyword>
<keyword evidence="1" id="KW-0547">Nucleotide-binding</keyword>
<dbReference type="PROSITE" id="PS50011">
    <property type="entry name" value="PROTEIN_KINASE_DOM"/>
    <property type="match status" value="1"/>
</dbReference>
<gene>
    <name evidence="5" type="ORF">FNF29_06357</name>
</gene>
<dbReference type="AlphaFoldDB" id="A0A5A8C788"/>
<sequence length="346" mass="37604">MGKVHLLAAASVDNGRLRYRKPFVFAALKSQSKAEISERMSQIRAGAGGDDTALEKGLMKLLQGVPHVIQLYEVWHDTENVHTVMEYLQDDVIGLLNRIGVLEEATAQRVFVHTCLGLKALHDARFCHRDLSPENVMVTTDVRSQPLAKVIDFGMAARLPDDDKCLPGLRIPFGKMSYLSPEYFGKMPYDGRKNDIWALGCTLFTLTERKMLFEQPSLADPRFALLHANRHQELFNLSRSTNHNWHILPESDRRPPMSQALADLLAGLLQVNPDYRVASVDDILAHPWVSEHVAIARAEWEADNPDRAAAAAAAAAAGPPGGPAAGAAAAAAGGAGGRSPGDAPPS</sequence>
<dbReference type="OMA" id="TREVCIL"/>
<reference evidence="5 6" key="1">
    <citation type="submission" date="2019-07" db="EMBL/GenBank/DDBJ databases">
        <title>Genomes of Cafeteria roenbergensis.</title>
        <authorList>
            <person name="Fischer M.G."/>
            <person name="Hackl T."/>
            <person name="Roman M."/>
        </authorList>
    </citation>
    <scope>NUCLEOTIDE SEQUENCE [LARGE SCALE GENOMIC DNA]</scope>
    <source>
        <strain evidence="5 6">BVI</strain>
    </source>
</reference>
<dbReference type="InterPro" id="IPR008266">
    <property type="entry name" value="Tyr_kinase_AS"/>
</dbReference>
<evidence type="ECO:0000256" key="1">
    <source>
        <dbReference type="ARBA" id="ARBA00022741"/>
    </source>
</evidence>
<feature type="domain" description="Protein kinase" evidence="4">
    <location>
        <begin position="1"/>
        <end position="289"/>
    </location>
</feature>
<accession>A0A5A8C788</accession>
<dbReference type="PANTHER" id="PTHR24346">
    <property type="entry name" value="MAP/MICROTUBULE AFFINITY-REGULATING KINASE"/>
    <property type="match status" value="1"/>
</dbReference>
<dbReference type="Gene3D" id="1.10.510.10">
    <property type="entry name" value="Transferase(Phosphotransferase) domain 1"/>
    <property type="match status" value="1"/>
</dbReference>
<dbReference type="EMBL" id="VLTN01000048">
    <property type="protein sequence ID" value="KAA0148883.1"/>
    <property type="molecule type" value="Genomic_DNA"/>
</dbReference>
<dbReference type="SUPFAM" id="SSF56112">
    <property type="entry name" value="Protein kinase-like (PK-like)"/>
    <property type="match status" value="1"/>
</dbReference>
<dbReference type="PANTHER" id="PTHR24346:SF75">
    <property type="entry name" value="AURORA KINASE"/>
    <property type="match status" value="1"/>
</dbReference>
<dbReference type="PROSITE" id="PS00109">
    <property type="entry name" value="PROTEIN_KINASE_TYR"/>
    <property type="match status" value="1"/>
</dbReference>
<evidence type="ECO:0000259" key="4">
    <source>
        <dbReference type="PROSITE" id="PS50011"/>
    </source>
</evidence>
<comment type="caution">
    <text evidence="5">The sequence shown here is derived from an EMBL/GenBank/DDBJ whole genome shotgun (WGS) entry which is preliminary data.</text>
</comment>
<evidence type="ECO:0000256" key="2">
    <source>
        <dbReference type="ARBA" id="ARBA00022840"/>
    </source>
</evidence>
<dbReference type="InterPro" id="IPR000719">
    <property type="entry name" value="Prot_kinase_dom"/>
</dbReference>
<dbReference type="GO" id="GO:0035556">
    <property type="term" value="P:intracellular signal transduction"/>
    <property type="evidence" value="ECO:0007669"/>
    <property type="project" value="TreeGrafter"/>
</dbReference>
<dbReference type="Proteomes" id="UP000323011">
    <property type="component" value="Unassembled WGS sequence"/>
</dbReference>
<dbReference type="GO" id="GO:0004674">
    <property type="term" value="F:protein serine/threonine kinase activity"/>
    <property type="evidence" value="ECO:0007669"/>
    <property type="project" value="TreeGrafter"/>
</dbReference>
<dbReference type="Pfam" id="PF00069">
    <property type="entry name" value="Pkinase"/>
    <property type="match status" value="1"/>
</dbReference>
<evidence type="ECO:0000313" key="6">
    <source>
        <dbReference type="Proteomes" id="UP000323011"/>
    </source>
</evidence>
<organism evidence="5 6">
    <name type="scientific">Cafeteria roenbergensis</name>
    <name type="common">Marine flagellate</name>
    <dbReference type="NCBI Taxonomy" id="33653"/>
    <lineage>
        <taxon>Eukaryota</taxon>
        <taxon>Sar</taxon>
        <taxon>Stramenopiles</taxon>
        <taxon>Bigyra</taxon>
        <taxon>Opalozoa</taxon>
        <taxon>Bicosoecida</taxon>
        <taxon>Cafeteriaceae</taxon>
        <taxon>Cafeteria</taxon>
    </lineage>
</organism>
<feature type="region of interest" description="Disordered" evidence="3">
    <location>
        <begin position="311"/>
        <end position="346"/>
    </location>
</feature>
<protein>
    <recommendedName>
        <fullName evidence="4">Protein kinase domain-containing protein</fullName>
    </recommendedName>
</protein>
<dbReference type="GO" id="GO:0005524">
    <property type="term" value="F:ATP binding"/>
    <property type="evidence" value="ECO:0007669"/>
    <property type="project" value="UniProtKB-KW"/>
</dbReference>
<evidence type="ECO:0000313" key="5">
    <source>
        <dbReference type="EMBL" id="KAA0148883.1"/>
    </source>
</evidence>
<evidence type="ECO:0000256" key="3">
    <source>
        <dbReference type="SAM" id="MobiDB-lite"/>
    </source>
</evidence>
<proteinExistence type="predicted"/>